<dbReference type="Gene3D" id="2.40.128.140">
    <property type="entry name" value="Outer membrane protein"/>
    <property type="match status" value="1"/>
</dbReference>
<sequence>MQSKKVLFFCFFLLISANAVSQKAPFEIGIVTDNDLYTSTKNDQYYTNGLEIFYRYLSSKNKPNVLKRINEIKAGQYMYSPRFIYVDEEQMFDRPFAGYLFGQFGRTTFYSNQSVFKKQLQIGVLGPNSFADKIQKGTHRLFNYTAFEEWKYQIHNAFGLQFNVLFAKAFSGNKQRDRVDFHWQSEAKLGTIFTSFSTGFVTRIGIKKLVPLSESNFYGASLTTEKEGVKEEFYFYMAPYFNYQMYDATIQGSLFSNSSPVTFDVIPFRFNAEAGLRYRKKNLNLSYAFVYRGKEVKFYRNIGYFYGSIGISYIFNNSSH</sequence>
<dbReference type="Proteomes" id="UP001629260">
    <property type="component" value="Unassembled WGS sequence"/>
</dbReference>
<dbReference type="Pfam" id="PF09982">
    <property type="entry name" value="LpxR"/>
    <property type="match status" value="1"/>
</dbReference>
<dbReference type="InterPro" id="IPR037107">
    <property type="entry name" value="Put_OMP_sf"/>
</dbReference>
<accession>A0ABW8XQM7</accession>
<feature type="signal peptide" evidence="1">
    <location>
        <begin position="1"/>
        <end position="19"/>
    </location>
</feature>
<dbReference type="RefSeq" id="WP_408079898.1">
    <property type="nucleotide sequence ID" value="NZ_JBELQA010000002.1"/>
</dbReference>
<keyword evidence="1" id="KW-0732">Signal</keyword>
<organism evidence="2 3">
    <name type="scientific">Flavobacterium plantiphilum</name>
    <dbReference type="NCBI Taxonomy" id="3163297"/>
    <lineage>
        <taxon>Bacteria</taxon>
        <taxon>Pseudomonadati</taxon>
        <taxon>Bacteroidota</taxon>
        <taxon>Flavobacteriia</taxon>
        <taxon>Flavobacteriales</taxon>
        <taxon>Flavobacteriaceae</taxon>
        <taxon>Flavobacterium</taxon>
    </lineage>
</organism>
<keyword evidence="3" id="KW-1185">Reference proteome</keyword>
<reference evidence="2 3" key="1">
    <citation type="submission" date="2024-06" db="EMBL/GenBank/DDBJ databases">
        <authorList>
            <person name="Kaempfer P."/>
            <person name="Viver T."/>
        </authorList>
    </citation>
    <scope>NUCLEOTIDE SEQUENCE [LARGE SCALE GENOMIC DNA]</scope>
    <source>
        <strain evidence="2 3">ST-87</strain>
    </source>
</reference>
<protein>
    <submittedName>
        <fullName evidence="2">Lipid A deacylase LpxR family protein</fullName>
    </submittedName>
</protein>
<comment type="caution">
    <text evidence="2">The sequence shown here is derived from an EMBL/GenBank/DDBJ whole genome shotgun (WGS) entry which is preliminary data.</text>
</comment>
<dbReference type="EMBL" id="JBELQA010000002">
    <property type="protein sequence ID" value="MFL9829842.1"/>
    <property type="molecule type" value="Genomic_DNA"/>
</dbReference>
<evidence type="ECO:0000256" key="1">
    <source>
        <dbReference type="SAM" id="SignalP"/>
    </source>
</evidence>
<name>A0ABW8XQM7_9FLAO</name>
<dbReference type="InterPro" id="IPR018707">
    <property type="entry name" value="LpxR"/>
</dbReference>
<evidence type="ECO:0000313" key="3">
    <source>
        <dbReference type="Proteomes" id="UP001629260"/>
    </source>
</evidence>
<proteinExistence type="predicted"/>
<gene>
    <name evidence="2" type="ORF">ABS764_03170</name>
</gene>
<evidence type="ECO:0000313" key="2">
    <source>
        <dbReference type="EMBL" id="MFL9829842.1"/>
    </source>
</evidence>
<feature type="chain" id="PRO_5045460025" evidence="1">
    <location>
        <begin position="20"/>
        <end position="320"/>
    </location>
</feature>